<evidence type="ECO:0000313" key="2">
    <source>
        <dbReference type="Proteomes" id="UP000622552"/>
    </source>
</evidence>
<dbReference type="EMBL" id="JADOUF010000001">
    <property type="protein sequence ID" value="MBG6136256.1"/>
    <property type="molecule type" value="Genomic_DNA"/>
</dbReference>
<dbReference type="AlphaFoldDB" id="A0A8J7GEJ4"/>
<gene>
    <name evidence="1" type="ORF">IW245_002450</name>
</gene>
<protein>
    <submittedName>
        <fullName evidence="1">Uncharacterized protein</fullName>
    </submittedName>
</protein>
<evidence type="ECO:0000313" key="1">
    <source>
        <dbReference type="EMBL" id="MBG6136256.1"/>
    </source>
</evidence>
<proteinExistence type="predicted"/>
<keyword evidence="2" id="KW-1185">Reference proteome</keyword>
<name>A0A8J7GEJ4_9ACTN</name>
<dbReference type="Proteomes" id="UP000622552">
    <property type="component" value="Unassembled WGS sequence"/>
</dbReference>
<sequence length="139" mass="15320">MTAYRGDIGSSLAALHQKMFDGGEPWFRTELDRWKLPQPATLAELWGSEVYHEFLGTNGTHSILDVPSIGQDGISPVDAETVMRVFGADQPTRADWDRVAGEHARGVQGLLGDRWTGRCVVLFQDGEPVEVAFWGFSGD</sequence>
<comment type="caution">
    <text evidence="1">The sequence shown here is derived from an EMBL/GenBank/DDBJ whole genome shotgun (WGS) entry which is preliminary data.</text>
</comment>
<reference evidence="1" key="1">
    <citation type="submission" date="2020-11" db="EMBL/GenBank/DDBJ databases">
        <title>Sequencing the genomes of 1000 actinobacteria strains.</title>
        <authorList>
            <person name="Klenk H.-P."/>
        </authorList>
    </citation>
    <scope>NUCLEOTIDE SEQUENCE</scope>
    <source>
        <strain evidence="1">DSM 45356</strain>
    </source>
</reference>
<organism evidence="1 2">
    <name type="scientific">Longispora fulva</name>
    <dbReference type="NCBI Taxonomy" id="619741"/>
    <lineage>
        <taxon>Bacteria</taxon>
        <taxon>Bacillati</taxon>
        <taxon>Actinomycetota</taxon>
        <taxon>Actinomycetes</taxon>
        <taxon>Micromonosporales</taxon>
        <taxon>Micromonosporaceae</taxon>
        <taxon>Longispora</taxon>
    </lineage>
</organism>
<dbReference type="RefSeq" id="WP_197003255.1">
    <property type="nucleotide sequence ID" value="NZ_BONS01000039.1"/>
</dbReference>
<accession>A0A8J7GEJ4</accession>